<reference evidence="1 2" key="1">
    <citation type="journal article" date="2014" name="Nat. Commun.">
        <title>Klebsormidium flaccidum genome reveals primary factors for plant terrestrial adaptation.</title>
        <authorList>
            <person name="Hori K."/>
            <person name="Maruyama F."/>
            <person name="Fujisawa T."/>
            <person name="Togashi T."/>
            <person name="Yamamoto N."/>
            <person name="Seo M."/>
            <person name="Sato S."/>
            <person name="Yamada T."/>
            <person name="Mori H."/>
            <person name="Tajima N."/>
            <person name="Moriyama T."/>
            <person name="Ikeuchi M."/>
            <person name="Watanabe M."/>
            <person name="Wada H."/>
            <person name="Kobayashi K."/>
            <person name="Saito M."/>
            <person name="Masuda T."/>
            <person name="Sasaki-Sekimoto Y."/>
            <person name="Mashiguchi K."/>
            <person name="Awai K."/>
            <person name="Shimojima M."/>
            <person name="Masuda S."/>
            <person name="Iwai M."/>
            <person name="Nobusawa T."/>
            <person name="Narise T."/>
            <person name="Kondo S."/>
            <person name="Saito H."/>
            <person name="Sato R."/>
            <person name="Murakawa M."/>
            <person name="Ihara Y."/>
            <person name="Oshima-Yamada Y."/>
            <person name="Ohtaka K."/>
            <person name="Satoh M."/>
            <person name="Sonobe K."/>
            <person name="Ishii M."/>
            <person name="Ohtani R."/>
            <person name="Kanamori-Sato M."/>
            <person name="Honoki R."/>
            <person name="Miyazaki D."/>
            <person name="Mochizuki H."/>
            <person name="Umetsu J."/>
            <person name="Higashi K."/>
            <person name="Shibata D."/>
            <person name="Kamiya Y."/>
            <person name="Sato N."/>
            <person name="Nakamura Y."/>
            <person name="Tabata S."/>
            <person name="Ida S."/>
            <person name="Kurokawa K."/>
            <person name="Ohta H."/>
        </authorList>
    </citation>
    <scope>NUCLEOTIDE SEQUENCE [LARGE SCALE GENOMIC DNA]</scope>
    <source>
        <strain evidence="1 2">NIES-2285</strain>
    </source>
</reference>
<accession>A0A1Y1IQB2</accession>
<dbReference type="AlphaFoldDB" id="A0A1Y1IQB2"/>
<keyword evidence="2" id="KW-1185">Reference proteome</keyword>
<evidence type="ECO:0000313" key="2">
    <source>
        <dbReference type="Proteomes" id="UP000054558"/>
    </source>
</evidence>
<protein>
    <submittedName>
        <fullName evidence="1">Uncharacterized protein</fullName>
    </submittedName>
</protein>
<dbReference type="Proteomes" id="UP000054558">
    <property type="component" value="Unassembled WGS sequence"/>
</dbReference>
<organism evidence="1 2">
    <name type="scientific">Klebsormidium nitens</name>
    <name type="common">Green alga</name>
    <name type="synonym">Ulothrix nitens</name>
    <dbReference type="NCBI Taxonomy" id="105231"/>
    <lineage>
        <taxon>Eukaryota</taxon>
        <taxon>Viridiplantae</taxon>
        <taxon>Streptophyta</taxon>
        <taxon>Klebsormidiophyceae</taxon>
        <taxon>Klebsormidiales</taxon>
        <taxon>Klebsormidiaceae</taxon>
        <taxon>Klebsormidium</taxon>
    </lineage>
</organism>
<name>A0A1Y1IQB2_KLENI</name>
<gene>
    <name evidence="1" type="ORF">KFL_006280030</name>
</gene>
<evidence type="ECO:0000313" key="1">
    <source>
        <dbReference type="EMBL" id="GAQ90328.1"/>
    </source>
</evidence>
<dbReference type="EMBL" id="DF237577">
    <property type="protein sequence ID" value="GAQ90328.1"/>
    <property type="molecule type" value="Genomic_DNA"/>
</dbReference>
<proteinExistence type="predicted"/>
<sequence>MLGQGEVEKLWAGADLLVECTSTDDVHYAPVTDESGWSELLSEVLSQHVLLPACLREKVSGFLGLIVQFLEGQTHNELTSDLDSLLDGVDLSAVLPSFSGHRPEDSVEHKNTAINGGLLKDLLPHLKSLQTATEDRAMETARNFLRSESMKGVVRVLRRAFRCVDSGMLVRLLSDAVEKLDVGSVPALIASVQALQDDPNMVRGVAMLTRTANVPALQALVQDAAQLVDPSVMQKVIGGGTGGSNVLSNLLSASATPDIGPTAQNPMGNFLMNEYEERPDRPSGCDPADVRDEIDAQFYQGLYRDQTDIYENANAQRQFYQTPVTTVCNDQRAFGEIAGGLLWGREREPVRSWLAAACLGGRYRRAQKPDQEPPERRSAIRQEAVRVHLCVKEQLAEAQWERVRGRVRSEVPERAGPVLVHHRELLGSESGSGSQSESGLALLWVVESASQWEAEVGGRSEVEADWVFRLEGGLEVKSRAEEVVDLSELA</sequence>